<feature type="region of interest" description="Disordered" evidence="1">
    <location>
        <begin position="127"/>
        <end position="220"/>
    </location>
</feature>
<evidence type="ECO:0000313" key="3">
    <source>
        <dbReference type="Proteomes" id="UP000626109"/>
    </source>
</evidence>
<feature type="non-terminal residue" evidence="2">
    <location>
        <position position="220"/>
    </location>
</feature>
<evidence type="ECO:0000256" key="1">
    <source>
        <dbReference type="SAM" id="MobiDB-lite"/>
    </source>
</evidence>
<feature type="compositionally biased region" description="Low complexity" evidence="1">
    <location>
        <begin position="164"/>
        <end position="204"/>
    </location>
</feature>
<gene>
    <name evidence="2" type="ORF">PGLA2088_LOCUS14469</name>
</gene>
<protein>
    <submittedName>
        <fullName evidence="2">Uncharacterized protein</fullName>
    </submittedName>
</protein>
<accession>A0A813IYG7</accession>
<proteinExistence type="predicted"/>
<dbReference type="AlphaFoldDB" id="A0A813IYG7"/>
<evidence type="ECO:0000313" key="2">
    <source>
        <dbReference type="EMBL" id="CAE8661318.1"/>
    </source>
</evidence>
<feature type="compositionally biased region" description="Low complexity" evidence="1">
    <location>
        <begin position="128"/>
        <end position="151"/>
    </location>
</feature>
<reference evidence="2" key="1">
    <citation type="submission" date="2021-02" db="EMBL/GenBank/DDBJ databases">
        <authorList>
            <person name="Dougan E. K."/>
            <person name="Rhodes N."/>
            <person name="Thang M."/>
            <person name="Chan C."/>
        </authorList>
    </citation>
    <scope>NUCLEOTIDE SEQUENCE</scope>
</reference>
<sequence>VGLLCGWLSVSPPIGVDKEPRNYKIVSLNSAVQCPLAHAGRLRIPSGRRTSVFVHGWNLRMGEEQAPGGRAAAGASDSRMTAAVAQPASALHLPRNRDGPDTRLLNRASRLSAVANAVGAIDLKQDGRGASSWWQGSSRSDSSSQSNRAASPVPWRVASTGDGNNNNNNNSNNNNYNNSNNNNYNNNYNDNNYNNNNNNNNNNNGVGKRASSPAGRRSGG</sequence>
<organism evidence="2 3">
    <name type="scientific">Polarella glacialis</name>
    <name type="common">Dinoflagellate</name>
    <dbReference type="NCBI Taxonomy" id="89957"/>
    <lineage>
        <taxon>Eukaryota</taxon>
        <taxon>Sar</taxon>
        <taxon>Alveolata</taxon>
        <taxon>Dinophyceae</taxon>
        <taxon>Suessiales</taxon>
        <taxon>Suessiaceae</taxon>
        <taxon>Polarella</taxon>
    </lineage>
</organism>
<comment type="caution">
    <text evidence="2">The sequence shown here is derived from an EMBL/GenBank/DDBJ whole genome shotgun (WGS) entry which is preliminary data.</text>
</comment>
<name>A0A813IYG7_POLGL</name>
<dbReference type="Proteomes" id="UP000626109">
    <property type="component" value="Unassembled WGS sequence"/>
</dbReference>
<dbReference type="EMBL" id="CAJNNW010017666">
    <property type="protein sequence ID" value="CAE8661318.1"/>
    <property type="molecule type" value="Genomic_DNA"/>
</dbReference>
<feature type="non-terminal residue" evidence="2">
    <location>
        <position position="1"/>
    </location>
</feature>